<dbReference type="EMBL" id="BMHQ01000014">
    <property type="protein sequence ID" value="GGE27417.1"/>
    <property type="molecule type" value="Genomic_DNA"/>
</dbReference>
<sequence>MKRKFRWLVLWLTVVLALSGIAVPLSTTAAAPPEERLQHALLLEIQKMKQSPEAEGMVVGFEVDSLSNGKVLAAHRAEQTFVPDSAVQLLTAAAAVDHWPKDWKTSTRLSVDGKVSGDGTLTGDVILEGRGDPFVETRDLERLAKGLKQKGVRRITGNLVVDDTHFDRIRLGESWMWDEEPFSYSAQIGALGVNGNTVDVTVNPGDWREPPEVNVSPAPEYMRVVNRAQTVLGTDDSIRVERTRARNELVITGEIGLFHRPVRVKRTVEEPDLFTGHVMKHALEEQGIVFSDASRVIRGTVNWGEAVVQLSSPSLDFWLREMIHKDDHLAAEMLLKQLGAEEKQVGSAEKGIDAVQDFTKRLAIPDAGNLQQKDGSGFSRMNVVSPCHLVHLMEGMDKHPEGRRYFSLLPTAGEKGPLQERMTGSAAEGRLQAVPSEAEGIGGLTGLVTAENGEKLAFSIMINGVNRSEDARRLVDEMGETIASYPDVPDPGPPSPDPKLPLNETLDPILKDPAYKGIIYGVAVRSVNTGETLYDENAKSLMTPASNTKLFTSAAVLEALGSDARYETRLYRTGPVEQGVLKGDLVLQGTGDPTWSTEGSLQVQEGPTLEQVVQDIQKAGIRRIEGNLVADTSAFSDAVYGKGWAWDNESDYYQPQITALTMNRGTVRFDYLPGEKPGDPIQLNLTPKTNYVRVVNEVTTGTAGSKNTLRIQRDRGSNTIRLTGSIPVDFKGDYTRVPVENPHLYVMTVLKENLEKEGVILSDSSRVTSNTLPRGAEPIAVYTSPPLAEIVSYLNKNSDNFYAEMLLKTAGYRKEREGTTAAGLRVVEQHLKKIGFTSPYQMEDGSGLTRYTLFSPEQLVTLLTAMTKQKEFAPFYESLPVAGVDGTLKNRMKNTAAQGNLRGKTGSLTHVSSLSGYVTTRDGERLAYAIVMNGYTEASERSLQDRIGQALAEFSRGSR</sequence>
<dbReference type="Pfam" id="PF02113">
    <property type="entry name" value="Peptidase_S13"/>
    <property type="match status" value="2"/>
</dbReference>
<dbReference type="Proteomes" id="UP000625210">
    <property type="component" value="Unassembled WGS sequence"/>
</dbReference>
<dbReference type="NCBIfam" id="TIGR00666">
    <property type="entry name" value="PBP4"/>
    <property type="match status" value="2"/>
</dbReference>
<comment type="caution">
    <text evidence="3">The sequence shown here is derived from an EMBL/GenBank/DDBJ whole genome shotgun (WGS) entry which is preliminary data.</text>
</comment>
<dbReference type="PRINTS" id="PR00922">
    <property type="entry name" value="DADACBPTASE3"/>
</dbReference>
<protein>
    <recommendedName>
        <fullName evidence="5">Serine-type D-Ala-D-Ala carboxypeptidase</fullName>
    </recommendedName>
</protein>
<dbReference type="GO" id="GO:0006508">
    <property type="term" value="P:proteolysis"/>
    <property type="evidence" value="ECO:0007669"/>
    <property type="project" value="InterPro"/>
</dbReference>
<keyword evidence="4" id="KW-1185">Reference proteome</keyword>
<dbReference type="RefSeq" id="WP_188648903.1">
    <property type="nucleotide sequence ID" value="NZ_BMHQ01000014.1"/>
</dbReference>
<gene>
    <name evidence="3" type="ORF">GCM10011571_32050</name>
</gene>
<evidence type="ECO:0000313" key="3">
    <source>
        <dbReference type="EMBL" id="GGE27417.1"/>
    </source>
</evidence>
<dbReference type="AlphaFoldDB" id="A0A8J2VLI1"/>
<dbReference type="SUPFAM" id="SSF56601">
    <property type="entry name" value="beta-lactamase/transpeptidase-like"/>
    <property type="match status" value="2"/>
</dbReference>
<reference evidence="3" key="1">
    <citation type="journal article" date="2014" name="Int. J. Syst. Evol. Microbiol.">
        <title>Complete genome sequence of Corynebacterium casei LMG S-19264T (=DSM 44701T), isolated from a smear-ripened cheese.</title>
        <authorList>
            <consortium name="US DOE Joint Genome Institute (JGI-PGF)"/>
            <person name="Walter F."/>
            <person name="Albersmeier A."/>
            <person name="Kalinowski J."/>
            <person name="Ruckert C."/>
        </authorList>
    </citation>
    <scope>NUCLEOTIDE SEQUENCE</scope>
    <source>
        <strain evidence="3">CGMCC 1.15179</strain>
    </source>
</reference>
<comment type="similarity">
    <text evidence="1">Belongs to the peptidase S13 family.</text>
</comment>
<dbReference type="PANTHER" id="PTHR30023">
    <property type="entry name" value="D-ALANYL-D-ALANINE CARBOXYPEPTIDASE"/>
    <property type="match status" value="1"/>
</dbReference>
<evidence type="ECO:0000256" key="1">
    <source>
        <dbReference type="ARBA" id="ARBA00006096"/>
    </source>
</evidence>
<dbReference type="PANTHER" id="PTHR30023:SF0">
    <property type="entry name" value="PENICILLIN-SENSITIVE CARBOXYPEPTIDASE A"/>
    <property type="match status" value="1"/>
</dbReference>
<evidence type="ECO:0000313" key="4">
    <source>
        <dbReference type="Proteomes" id="UP000625210"/>
    </source>
</evidence>
<reference evidence="3" key="2">
    <citation type="submission" date="2020-09" db="EMBL/GenBank/DDBJ databases">
        <authorList>
            <person name="Sun Q."/>
            <person name="Zhou Y."/>
        </authorList>
    </citation>
    <scope>NUCLEOTIDE SEQUENCE</scope>
    <source>
        <strain evidence="3">CGMCC 1.15179</strain>
    </source>
</reference>
<accession>A0A8J2VLI1</accession>
<dbReference type="GO" id="GO:0000270">
    <property type="term" value="P:peptidoglycan metabolic process"/>
    <property type="evidence" value="ECO:0007669"/>
    <property type="project" value="TreeGrafter"/>
</dbReference>
<dbReference type="InterPro" id="IPR000667">
    <property type="entry name" value="Peptidase_S13"/>
</dbReference>
<name>A0A8J2VLI1_9BACL</name>
<dbReference type="InterPro" id="IPR012338">
    <property type="entry name" value="Beta-lactam/transpept-like"/>
</dbReference>
<evidence type="ECO:0000256" key="2">
    <source>
        <dbReference type="ARBA" id="ARBA00022801"/>
    </source>
</evidence>
<dbReference type="GO" id="GO:0004185">
    <property type="term" value="F:serine-type carboxypeptidase activity"/>
    <property type="evidence" value="ECO:0007669"/>
    <property type="project" value="InterPro"/>
</dbReference>
<proteinExistence type="inferred from homology"/>
<dbReference type="Gene3D" id="3.50.80.20">
    <property type="entry name" value="D-Ala-D-Ala carboxypeptidase C, peptidase S13"/>
    <property type="match status" value="2"/>
</dbReference>
<evidence type="ECO:0008006" key="5">
    <source>
        <dbReference type="Google" id="ProtNLM"/>
    </source>
</evidence>
<dbReference type="Gene3D" id="3.40.710.10">
    <property type="entry name" value="DD-peptidase/beta-lactamase superfamily"/>
    <property type="match status" value="3"/>
</dbReference>
<organism evidence="3 4">
    <name type="scientific">Marinithermofilum abyssi</name>
    <dbReference type="NCBI Taxonomy" id="1571185"/>
    <lineage>
        <taxon>Bacteria</taxon>
        <taxon>Bacillati</taxon>
        <taxon>Bacillota</taxon>
        <taxon>Bacilli</taxon>
        <taxon>Bacillales</taxon>
        <taxon>Thermoactinomycetaceae</taxon>
        <taxon>Marinithermofilum</taxon>
    </lineage>
</organism>
<keyword evidence="2" id="KW-0378">Hydrolase</keyword>